<dbReference type="EMBL" id="CP024767">
    <property type="protein sequence ID" value="QAY86166.1"/>
    <property type="molecule type" value="Genomic_DNA"/>
</dbReference>
<evidence type="ECO:0000313" key="2">
    <source>
        <dbReference type="Proteomes" id="UP000291121"/>
    </source>
</evidence>
<organism evidence="1 2">
    <name type="scientific">Pseudomonas arsenicoxydans</name>
    <dbReference type="NCBI Taxonomy" id="702115"/>
    <lineage>
        <taxon>Bacteria</taxon>
        <taxon>Pseudomonadati</taxon>
        <taxon>Pseudomonadota</taxon>
        <taxon>Gammaproteobacteria</taxon>
        <taxon>Pseudomonadales</taxon>
        <taxon>Pseudomonadaceae</taxon>
        <taxon>Pseudomonas</taxon>
    </lineage>
</organism>
<protein>
    <submittedName>
        <fullName evidence="1">Uncharacterized protein</fullName>
    </submittedName>
</protein>
<evidence type="ECO:0000313" key="1">
    <source>
        <dbReference type="EMBL" id="QAY86166.1"/>
    </source>
</evidence>
<name>A0A4P6G781_9PSED</name>
<sequence length="64" mass="7288">MKGKRKIKNVKWRLLIQFQVEARRTCAKRSKKASNRFLDSVSAYLMEHEPCGRLAGGAPPTISQ</sequence>
<proteinExistence type="predicted"/>
<keyword evidence="2" id="KW-1185">Reference proteome</keyword>
<dbReference type="AlphaFoldDB" id="A0A4P6G781"/>
<gene>
    <name evidence="1" type="ORF">CUN61_20275</name>
</gene>
<accession>A0A4P6G781</accession>
<reference evidence="1 2" key="1">
    <citation type="submission" date="2017-11" db="EMBL/GenBank/DDBJ databases">
        <title>Genome sequence of Pseudomonas arsenicoxydans ACM1.</title>
        <authorList>
            <person name="Nascimento F.X."/>
        </authorList>
    </citation>
    <scope>NUCLEOTIDE SEQUENCE [LARGE SCALE GENOMIC DNA]</scope>
    <source>
        <strain evidence="1 2">ACM1</strain>
    </source>
</reference>
<dbReference type="Proteomes" id="UP000291121">
    <property type="component" value="Chromosome"/>
</dbReference>